<dbReference type="AlphaFoldDB" id="A0AAF1BGB6"/>
<dbReference type="CDD" id="cd04301">
    <property type="entry name" value="NAT_SF"/>
    <property type="match status" value="1"/>
</dbReference>
<evidence type="ECO:0000313" key="2">
    <source>
        <dbReference type="EMBL" id="WOO78462.1"/>
    </source>
</evidence>
<accession>A0AAF1BGB6</accession>
<dbReference type="PANTHER" id="PTHR42791:SF1">
    <property type="entry name" value="N-ACETYLTRANSFERASE DOMAIN-CONTAINING PROTEIN"/>
    <property type="match status" value="1"/>
</dbReference>
<feature type="domain" description="N-acetyltransferase" evidence="1">
    <location>
        <begin position="4"/>
        <end position="205"/>
    </location>
</feature>
<sequence>MTDVNIRRIDKTSVSDADKSAMKRVLAAAFAGYAPHMAIWHNEAANTRLMDEMVEHFLRRHEVVAAYIGDHVAGVALWVPPGHEFMSDAEAEGMNSLSLLPPKRGEFVATRVLPAIDVLTDASFPDAEEEWHYLFMLATDPTVQGSGVGSALLAHKIAERGDVPLCLHTNSERNARFYARTGFTQRAEHNLPLPFGAVWNDRFFTLPADASTRAMRELAAEAEST</sequence>
<proteinExistence type="predicted"/>
<name>A0AAF1BGB6_9TREE</name>
<dbReference type="GO" id="GO:0016747">
    <property type="term" value="F:acyltransferase activity, transferring groups other than amino-acyl groups"/>
    <property type="evidence" value="ECO:0007669"/>
    <property type="project" value="InterPro"/>
</dbReference>
<reference evidence="2" key="1">
    <citation type="submission" date="2023-10" db="EMBL/GenBank/DDBJ databases">
        <authorList>
            <person name="Noh H."/>
        </authorList>
    </citation>
    <scope>NUCLEOTIDE SEQUENCE</scope>
    <source>
        <strain evidence="2">DUCC4014</strain>
    </source>
</reference>
<dbReference type="InterPro" id="IPR000182">
    <property type="entry name" value="GNAT_dom"/>
</dbReference>
<evidence type="ECO:0000313" key="3">
    <source>
        <dbReference type="Proteomes" id="UP000827549"/>
    </source>
</evidence>
<keyword evidence="3" id="KW-1185">Reference proteome</keyword>
<dbReference type="PROSITE" id="PS51186">
    <property type="entry name" value="GNAT"/>
    <property type="match status" value="1"/>
</dbReference>
<dbReference type="PANTHER" id="PTHR42791">
    <property type="entry name" value="GNAT FAMILY ACETYLTRANSFERASE"/>
    <property type="match status" value="1"/>
</dbReference>
<dbReference type="RefSeq" id="XP_062624494.1">
    <property type="nucleotide sequence ID" value="XM_062768510.1"/>
</dbReference>
<dbReference type="Pfam" id="PF13508">
    <property type="entry name" value="Acetyltransf_7"/>
    <property type="match status" value="1"/>
</dbReference>
<dbReference type="Gene3D" id="3.40.630.30">
    <property type="match status" value="1"/>
</dbReference>
<gene>
    <name evidence="2" type="primary">pac_2</name>
    <name evidence="2" type="ORF">LOC62_02G002010</name>
</gene>
<dbReference type="EMBL" id="CP086715">
    <property type="protein sequence ID" value="WOO78462.1"/>
    <property type="molecule type" value="Genomic_DNA"/>
</dbReference>
<dbReference type="SUPFAM" id="SSF55729">
    <property type="entry name" value="Acyl-CoA N-acyltransferases (Nat)"/>
    <property type="match status" value="1"/>
</dbReference>
<dbReference type="InterPro" id="IPR016181">
    <property type="entry name" value="Acyl_CoA_acyltransferase"/>
</dbReference>
<organism evidence="2 3">
    <name type="scientific">Vanrija pseudolonga</name>
    <dbReference type="NCBI Taxonomy" id="143232"/>
    <lineage>
        <taxon>Eukaryota</taxon>
        <taxon>Fungi</taxon>
        <taxon>Dikarya</taxon>
        <taxon>Basidiomycota</taxon>
        <taxon>Agaricomycotina</taxon>
        <taxon>Tremellomycetes</taxon>
        <taxon>Trichosporonales</taxon>
        <taxon>Trichosporonaceae</taxon>
        <taxon>Vanrija</taxon>
    </lineage>
</organism>
<dbReference type="GeneID" id="87805261"/>
<dbReference type="InterPro" id="IPR052523">
    <property type="entry name" value="Trichothecene_AcTrans"/>
</dbReference>
<dbReference type="Proteomes" id="UP000827549">
    <property type="component" value="Chromosome 2"/>
</dbReference>
<evidence type="ECO:0000259" key="1">
    <source>
        <dbReference type="PROSITE" id="PS51186"/>
    </source>
</evidence>
<protein>
    <submittedName>
        <fullName evidence="2">Puromycin N-acetyltransferase</fullName>
    </submittedName>
</protein>